<name>W2L9S6_PHYNI</name>
<gene>
    <name evidence="1" type="ORF">L917_07830</name>
</gene>
<reference evidence="1" key="1">
    <citation type="submission" date="2013-11" db="EMBL/GenBank/DDBJ databases">
        <title>The Genome Sequence of Phytophthora parasitica CHvinca01.</title>
        <authorList>
            <consortium name="The Broad Institute Genomics Platform"/>
            <person name="Russ C."/>
            <person name="Tyler B."/>
            <person name="Panabieres F."/>
            <person name="Shan W."/>
            <person name="Tripathy S."/>
            <person name="Grunwald N."/>
            <person name="Machado M."/>
            <person name="Johnson C.S."/>
            <person name="Arredondo F."/>
            <person name="Hong C."/>
            <person name="Coffey M."/>
            <person name="Young S.K."/>
            <person name="Zeng Q."/>
            <person name="Gargeya S."/>
            <person name="Fitzgerald M."/>
            <person name="Abouelleil A."/>
            <person name="Alvarado L."/>
            <person name="Chapman S.B."/>
            <person name="Gainer-Dewar J."/>
            <person name="Goldberg J."/>
            <person name="Griggs A."/>
            <person name="Gujja S."/>
            <person name="Hansen M."/>
            <person name="Howarth C."/>
            <person name="Imamovic A."/>
            <person name="Ireland A."/>
            <person name="Larimer J."/>
            <person name="McCowan C."/>
            <person name="Murphy C."/>
            <person name="Pearson M."/>
            <person name="Poon T.W."/>
            <person name="Priest M."/>
            <person name="Roberts A."/>
            <person name="Saif S."/>
            <person name="Shea T."/>
            <person name="Sykes S."/>
            <person name="Wortman J."/>
            <person name="Nusbaum C."/>
            <person name="Birren B."/>
        </authorList>
    </citation>
    <scope>NUCLEOTIDE SEQUENCE [LARGE SCALE GENOMIC DNA]</scope>
    <source>
        <strain evidence="1">CHvinca01</strain>
    </source>
</reference>
<dbReference type="AlphaFoldDB" id="W2L9S6"/>
<dbReference type="Proteomes" id="UP000054423">
    <property type="component" value="Unassembled WGS sequence"/>
</dbReference>
<sequence length="37" mass="4279">LWAKISNTYRFMNSSPLVLPDDADVAYMYIMQPTKPT</sequence>
<dbReference type="EMBL" id="KI679450">
    <property type="protein sequence ID" value="ETL94156.1"/>
    <property type="molecule type" value="Genomic_DNA"/>
</dbReference>
<organism evidence="1">
    <name type="scientific">Phytophthora nicotianae</name>
    <name type="common">Potato buckeye rot agent</name>
    <name type="synonym">Phytophthora parasitica</name>
    <dbReference type="NCBI Taxonomy" id="4792"/>
    <lineage>
        <taxon>Eukaryota</taxon>
        <taxon>Sar</taxon>
        <taxon>Stramenopiles</taxon>
        <taxon>Oomycota</taxon>
        <taxon>Peronosporomycetes</taxon>
        <taxon>Peronosporales</taxon>
        <taxon>Peronosporaceae</taxon>
        <taxon>Phytophthora</taxon>
    </lineage>
</organism>
<proteinExistence type="predicted"/>
<protein>
    <submittedName>
        <fullName evidence="1">Uncharacterized protein</fullName>
    </submittedName>
</protein>
<evidence type="ECO:0000313" key="1">
    <source>
        <dbReference type="EMBL" id="ETL94156.1"/>
    </source>
</evidence>
<feature type="non-terminal residue" evidence="1">
    <location>
        <position position="1"/>
    </location>
</feature>
<accession>W2L9S6</accession>